<gene>
    <name evidence="2" type="ORF">SD71_12200</name>
</gene>
<evidence type="ECO:0000313" key="3">
    <source>
        <dbReference type="Proteomes" id="UP000054526"/>
    </source>
</evidence>
<keyword evidence="1" id="KW-0732">Signal</keyword>
<organism evidence="2 3">
    <name type="scientific">Cohnella kolymensis</name>
    <dbReference type="NCBI Taxonomy" id="1590652"/>
    <lineage>
        <taxon>Bacteria</taxon>
        <taxon>Bacillati</taxon>
        <taxon>Bacillota</taxon>
        <taxon>Bacilli</taxon>
        <taxon>Bacillales</taxon>
        <taxon>Paenibacillaceae</taxon>
        <taxon>Cohnella</taxon>
    </lineage>
</organism>
<name>A0ABR5A3P0_9BACL</name>
<dbReference type="Pfam" id="PF13028">
    <property type="entry name" value="DUF3889"/>
    <property type="match status" value="1"/>
</dbReference>
<sequence length="108" mass="12369">MYNVFRTTVLAALFFTATLGVLPVTIAAGQPEYAKWGEIAMQQTSDRYHAAIVDYLHVGRAHPAPGISEEKFKLWLRENNREFGVYVTIQFYTSTEQIIAIRFQETPR</sequence>
<dbReference type="EMBL" id="JXAL01000017">
    <property type="protein sequence ID" value="KIL35655.1"/>
    <property type="molecule type" value="Genomic_DNA"/>
</dbReference>
<evidence type="ECO:0000313" key="2">
    <source>
        <dbReference type="EMBL" id="KIL35655.1"/>
    </source>
</evidence>
<comment type="caution">
    <text evidence="2">The sequence shown here is derived from an EMBL/GenBank/DDBJ whole genome shotgun (WGS) entry which is preliminary data.</text>
</comment>
<feature type="chain" id="PRO_5046191222" description="DUF3889 domain-containing protein" evidence="1">
    <location>
        <begin position="28"/>
        <end position="108"/>
    </location>
</feature>
<feature type="signal peptide" evidence="1">
    <location>
        <begin position="1"/>
        <end position="27"/>
    </location>
</feature>
<evidence type="ECO:0000256" key="1">
    <source>
        <dbReference type="SAM" id="SignalP"/>
    </source>
</evidence>
<evidence type="ECO:0008006" key="4">
    <source>
        <dbReference type="Google" id="ProtNLM"/>
    </source>
</evidence>
<dbReference type="Proteomes" id="UP000054526">
    <property type="component" value="Unassembled WGS sequence"/>
</dbReference>
<dbReference type="Gene3D" id="3.10.450.390">
    <property type="entry name" value="Protein of unknown function DUF3889"/>
    <property type="match status" value="1"/>
</dbReference>
<keyword evidence="3" id="KW-1185">Reference proteome</keyword>
<accession>A0ABR5A3P0</accession>
<dbReference type="InterPro" id="IPR024987">
    <property type="entry name" value="DUF3889"/>
</dbReference>
<dbReference type="RefSeq" id="WP_041063594.1">
    <property type="nucleotide sequence ID" value="NZ_JXAL01000017.1"/>
</dbReference>
<reference evidence="2 3" key="1">
    <citation type="submission" date="2014-12" db="EMBL/GenBank/DDBJ databases">
        <title>Draft genome sequence of Cohnella kolymensis strain B-2846.</title>
        <authorList>
            <person name="Karlyshev A.V."/>
            <person name="Kudryashova E.B."/>
        </authorList>
    </citation>
    <scope>NUCLEOTIDE SEQUENCE [LARGE SCALE GENOMIC DNA]</scope>
    <source>
        <strain evidence="2 3">VKM B-2846</strain>
    </source>
</reference>
<protein>
    <recommendedName>
        <fullName evidence="4">DUF3889 domain-containing protein</fullName>
    </recommendedName>
</protein>
<proteinExistence type="predicted"/>